<dbReference type="Gene3D" id="3.40.50.10260">
    <property type="entry name" value="YjeF N-terminal domain"/>
    <property type="match status" value="1"/>
</dbReference>
<dbReference type="SUPFAM" id="SSF53613">
    <property type="entry name" value="Ribokinase-like"/>
    <property type="match status" value="1"/>
</dbReference>
<feature type="binding site" evidence="18">
    <location>
        <position position="162"/>
    </location>
    <ligand>
        <name>K(+)</name>
        <dbReference type="ChEBI" id="CHEBI:29103"/>
    </ligand>
</feature>
<feature type="binding site" evidence="18">
    <location>
        <position position="59"/>
    </location>
    <ligand>
        <name>K(+)</name>
        <dbReference type="ChEBI" id="CHEBI:29103"/>
    </ligand>
</feature>
<evidence type="ECO:0000259" key="20">
    <source>
        <dbReference type="PROSITE" id="PS51383"/>
    </source>
</evidence>
<feature type="domain" description="YjeF N-terminal" evidence="21">
    <location>
        <begin position="10"/>
        <end position="216"/>
    </location>
</feature>
<dbReference type="NCBIfam" id="TIGR00196">
    <property type="entry name" value="yjeF_cterm"/>
    <property type="match status" value="1"/>
</dbReference>
<comment type="subunit">
    <text evidence="17">Homotetramer.</text>
</comment>
<evidence type="ECO:0000256" key="12">
    <source>
        <dbReference type="ARBA" id="ARBA00023239"/>
    </source>
</evidence>
<dbReference type="Proteomes" id="UP000268094">
    <property type="component" value="Unassembled WGS sequence"/>
</dbReference>
<keyword evidence="23" id="KW-1185">Reference proteome</keyword>
<comment type="cofactor">
    <cofactor evidence="17">
        <name>Mg(2+)</name>
        <dbReference type="ChEBI" id="CHEBI:18420"/>
    </cofactor>
</comment>
<dbReference type="EMBL" id="RAVZ01000250">
    <property type="protein sequence ID" value="RKG79177.1"/>
    <property type="molecule type" value="Genomic_DNA"/>
</dbReference>
<dbReference type="EC" id="4.2.1.136" evidence="19"/>
<evidence type="ECO:0000256" key="10">
    <source>
        <dbReference type="ARBA" id="ARBA00023027"/>
    </source>
</evidence>
<dbReference type="PROSITE" id="PS51385">
    <property type="entry name" value="YJEF_N"/>
    <property type="match status" value="1"/>
</dbReference>
<dbReference type="GO" id="GO:0052855">
    <property type="term" value="F:ADP-dependent NAD(P)H-hydrate dehydratase activity"/>
    <property type="evidence" value="ECO:0007669"/>
    <property type="project" value="UniProtKB-UniRule"/>
</dbReference>
<dbReference type="Pfam" id="PF01256">
    <property type="entry name" value="Carb_kinase"/>
    <property type="match status" value="1"/>
</dbReference>
<feature type="binding site" evidence="18">
    <location>
        <position position="123"/>
    </location>
    <ligand>
        <name>K(+)</name>
        <dbReference type="ChEBI" id="CHEBI:29103"/>
    </ligand>
</feature>
<comment type="function">
    <text evidence="17">Catalyzes the dehydration of the S-form of NAD(P)HX at the expense of ADP, which is converted to AMP. Together with NAD(P)HX epimerase, which catalyzes the epimerization of the S- and R-forms, the enzyme allows the repair of both epimers of NAD(P)HX, a damaged form of NAD(P)H that is a result of enzymatic or heat-dependent hydration.</text>
</comment>
<dbReference type="GO" id="GO:0046496">
    <property type="term" value="P:nicotinamide nucleotide metabolic process"/>
    <property type="evidence" value="ECO:0007669"/>
    <property type="project" value="UniProtKB-UniRule"/>
</dbReference>
<sequence>MQRVLTAVQMREAEAAAQERHGMPSGLLMENAGRALADAARSIAGPGGRFTVLCGPGNNGGDGLVAARFLLEGGARVVVSLVGDPAKLTAESKRNLQALEGFGESPRAFEALPESGAGDVIVDALFGTGLRRAPEGAFADAIGTVARWRRAGAKVVAADVPSGLQSDTAEPFALCVEADVTVAFGFLKPAHELEPGASLCGDVRRVDIGLGGESARAVSGAELLRVEEQDARDVIPARRADTHKGTYGHVLVVAGSPGKTGAAAMVALSALRSGVGLVTVATRAEALPWVMAHSPEIMGIALPGEGPLGKGDLEALKSALEGKDALVMGPGIPRGPETGALIGDLLAAVDVPAVLDADALNAVAEDLTVLRRAKGPVLLTPHPGEMARLWGRTTKDVQQHRVGVALNMATSLNVTVVLKGSRTLIAEPGGRVFINPTGNAGMATGGTGDVLSGVCGALLAQGIKLPKAAWTAVYAHGLAGDLAAKRRGLMGLIATDLLEDLGAVWVRWGR</sequence>
<keyword evidence="13" id="KW-0511">Multifunctional enzyme</keyword>
<feature type="binding site" evidence="18">
    <location>
        <begin position="58"/>
        <end position="62"/>
    </location>
    <ligand>
        <name>(6S)-NADPHX</name>
        <dbReference type="ChEBI" id="CHEBI:64076"/>
    </ligand>
</feature>
<comment type="caution">
    <text evidence="22">The sequence shown here is derived from an EMBL/GenBank/DDBJ whole genome shotgun (WGS) entry which is preliminary data.</text>
</comment>
<dbReference type="GO" id="GO:0052856">
    <property type="term" value="F:NAD(P)HX epimerase activity"/>
    <property type="evidence" value="ECO:0007669"/>
    <property type="project" value="UniProtKB-UniRule"/>
</dbReference>
<evidence type="ECO:0000313" key="23">
    <source>
        <dbReference type="Proteomes" id="UP000268094"/>
    </source>
</evidence>
<evidence type="ECO:0000256" key="4">
    <source>
        <dbReference type="ARBA" id="ARBA00009524"/>
    </source>
</evidence>
<dbReference type="PROSITE" id="PS51383">
    <property type="entry name" value="YJEF_C_3"/>
    <property type="match status" value="1"/>
</dbReference>
<feature type="binding site" evidence="17">
    <location>
        <position position="331"/>
    </location>
    <ligand>
        <name>(6S)-NADPHX</name>
        <dbReference type="ChEBI" id="CHEBI:64076"/>
    </ligand>
</feature>
<feature type="domain" description="YjeF C-terminal" evidence="20">
    <location>
        <begin position="227"/>
        <end position="508"/>
    </location>
</feature>
<evidence type="ECO:0000256" key="19">
    <source>
        <dbReference type="PIRNR" id="PIRNR017184"/>
    </source>
</evidence>
<dbReference type="PANTHER" id="PTHR12592:SF0">
    <property type="entry name" value="ATP-DEPENDENT (S)-NAD(P)H-HYDRATE DEHYDRATASE"/>
    <property type="match status" value="1"/>
</dbReference>
<name>A0A3A8I6T6_9BACT</name>
<dbReference type="InterPro" id="IPR004443">
    <property type="entry name" value="YjeF_N_dom"/>
</dbReference>
<dbReference type="PANTHER" id="PTHR12592">
    <property type="entry name" value="ATP-DEPENDENT (S)-NAD(P)H-HYDRATE DEHYDRATASE FAMILY MEMBER"/>
    <property type="match status" value="1"/>
</dbReference>
<dbReference type="InterPro" id="IPR029056">
    <property type="entry name" value="Ribokinase-like"/>
</dbReference>
<keyword evidence="6 17" id="KW-0547">Nucleotide-binding</keyword>
<dbReference type="RefSeq" id="WP_120543877.1">
    <property type="nucleotide sequence ID" value="NZ_RAVZ01000250.1"/>
</dbReference>
<evidence type="ECO:0000256" key="13">
    <source>
        <dbReference type="ARBA" id="ARBA00023268"/>
    </source>
</evidence>
<comment type="similarity">
    <text evidence="4 19">In the C-terminal section; belongs to the NnrD/CARKD family.</text>
</comment>
<dbReference type="AlphaFoldDB" id="A0A3A8I6T6"/>
<keyword evidence="9 18" id="KW-0630">Potassium</keyword>
<evidence type="ECO:0000256" key="9">
    <source>
        <dbReference type="ARBA" id="ARBA00022958"/>
    </source>
</evidence>
<evidence type="ECO:0000256" key="3">
    <source>
        <dbReference type="ARBA" id="ARBA00006001"/>
    </source>
</evidence>
<dbReference type="Pfam" id="PF03853">
    <property type="entry name" value="YjeF_N"/>
    <property type="match status" value="1"/>
</dbReference>
<dbReference type="GO" id="GO:0005524">
    <property type="term" value="F:ATP binding"/>
    <property type="evidence" value="ECO:0007669"/>
    <property type="project" value="UniProtKB-UniRule"/>
</dbReference>
<accession>A0A3A8I6T6</accession>
<comment type="catalytic activity">
    <reaction evidence="16 17 19">
        <text>(6S)-NADPHX + ADP = AMP + phosphate + NADPH + H(+)</text>
        <dbReference type="Rhea" id="RHEA:32235"/>
        <dbReference type="ChEBI" id="CHEBI:15378"/>
        <dbReference type="ChEBI" id="CHEBI:43474"/>
        <dbReference type="ChEBI" id="CHEBI:57783"/>
        <dbReference type="ChEBI" id="CHEBI:64076"/>
        <dbReference type="ChEBI" id="CHEBI:456215"/>
        <dbReference type="ChEBI" id="CHEBI:456216"/>
        <dbReference type="EC" id="4.2.1.136"/>
    </reaction>
</comment>
<proteinExistence type="inferred from homology"/>
<dbReference type="EC" id="5.1.99.6" evidence="19"/>
<evidence type="ECO:0000256" key="11">
    <source>
        <dbReference type="ARBA" id="ARBA00023235"/>
    </source>
</evidence>
<dbReference type="InterPro" id="IPR036652">
    <property type="entry name" value="YjeF_N_dom_sf"/>
</dbReference>
<dbReference type="InterPro" id="IPR000631">
    <property type="entry name" value="CARKD"/>
</dbReference>
<dbReference type="SUPFAM" id="SSF64153">
    <property type="entry name" value="YjeF N-terminal domain-like"/>
    <property type="match status" value="1"/>
</dbReference>
<evidence type="ECO:0000256" key="18">
    <source>
        <dbReference type="HAMAP-Rule" id="MF_01966"/>
    </source>
</evidence>
<dbReference type="HAMAP" id="MF_01965">
    <property type="entry name" value="NADHX_dehydratase"/>
    <property type="match status" value="1"/>
</dbReference>
<keyword evidence="10 17" id="KW-0520">NAD</keyword>
<comment type="catalytic activity">
    <reaction evidence="1 18 19">
        <text>(6R)-NADHX = (6S)-NADHX</text>
        <dbReference type="Rhea" id="RHEA:32215"/>
        <dbReference type="ChEBI" id="CHEBI:64074"/>
        <dbReference type="ChEBI" id="CHEBI:64075"/>
        <dbReference type="EC" id="5.1.99.6"/>
    </reaction>
</comment>
<reference evidence="23" key="1">
    <citation type="submission" date="2018-09" db="EMBL/GenBank/DDBJ databases">
        <authorList>
            <person name="Livingstone P.G."/>
            <person name="Whitworth D.E."/>
        </authorList>
    </citation>
    <scope>NUCLEOTIDE SEQUENCE [LARGE SCALE GENOMIC DNA]</scope>
    <source>
        <strain evidence="23">CA054A</strain>
    </source>
</reference>
<evidence type="ECO:0000256" key="8">
    <source>
        <dbReference type="ARBA" id="ARBA00022857"/>
    </source>
</evidence>
<dbReference type="PIRSF" id="PIRSF017184">
    <property type="entry name" value="Nnr"/>
    <property type="match status" value="1"/>
</dbReference>
<comment type="similarity">
    <text evidence="18">Belongs to the NnrE/AIBP family.</text>
</comment>
<dbReference type="GO" id="GO:0110051">
    <property type="term" value="P:metabolite repair"/>
    <property type="evidence" value="ECO:0007669"/>
    <property type="project" value="TreeGrafter"/>
</dbReference>
<feature type="binding site" evidence="17">
    <location>
        <position position="382"/>
    </location>
    <ligand>
        <name>(6S)-NADPHX</name>
        <dbReference type="ChEBI" id="CHEBI:64076"/>
    </ligand>
</feature>
<comment type="caution">
    <text evidence="18">Lacks conserved residue(s) required for the propagation of feature annotation.</text>
</comment>
<comment type="cofactor">
    <cofactor evidence="18 19">
        <name>K(+)</name>
        <dbReference type="ChEBI" id="CHEBI:29103"/>
    </cofactor>
    <text evidence="18 19">Binds 1 potassium ion per subunit.</text>
</comment>
<feature type="binding site" evidence="17">
    <location>
        <position position="448"/>
    </location>
    <ligand>
        <name>AMP</name>
        <dbReference type="ChEBI" id="CHEBI:456215"/>
    </ligand>
</feature>
<evidence type="ECO:0000256" key="14">
    <source>
        <dbReference type="ARBA" id="ARBA00025153"/>
    </source>
</evidence>
<evidence type="ECO:0000256" key="1">
    <source>
        <dbReference type="ARBA" id="ARBA00000013"/>
    </source>
</evidence>
<feature type="binding site" evidence="18">
    <location>
        <begin position="127"/>
        <end position="133"/>
    </location>
    <ligand>
        <name>(6S)-NADPHX</name>
        <dbReference type="ChEBI" id="CHEBI:64076"/>
    </ligand>
</feature>
<evidence type="ECO:0000256" key="17">
    <source>
        <dbReference type="HAMAP-Rule" id="MF_01965"/>
    </source>
</evidence>
<comment type="function">
    <text evidence="18">Catalyzes the epimerization of the S- and R-forms of NAD(P)HX, a damaged form of NAD(P)H that is a result of enzymatic or heat-dependent hydration. This is a prerequisite for the S-specific NAD(P)H-hydrate dehydratase to allow the repair of both epimers of NAD(P)HX.</text>
</comment>
<comment type="catalytic activity">
    <reaction evidence="15 17 19">
        <text>(6S)-NADHX + ADP = AMP + phosphate + NADH + H(+)</text>
        <dbReference type="Rhea" id="RHEA:32223"/>
        <dbReference type="ChEBI" id="CHEBI:15378"/>
        <dbReference type="ChEBI" id="CHEBI:43474"/>
        <dbReference type="ChEBI" id="CHEBI:57945"/>
        <dbReference type="ChEBI" id="CHEBI:64074"/>
        <dbReference type="ChEBI" id="CHEBI:456215"/>
        <dbReference type="ChEBI" id="CHEBI:456216"/>
        <dbReference type="EC" id="4.2.1.136"/>
    </reaction>
</comment>
<evidence type="ECO:0000259" key="21">
    <source>
        <dbReference type="PROSITE" id="PS51385"/>
    </source>
</evidence>
<evidence type="ECO:0000256" key="2">
    <source>
        <dbReference type="ARBA" id="ARBA00000909"/>
    </source>
</evidence>
<keyword evidence="11 18" id="KW-0413">Isomerase</keyword>
<comment type="catalytic activity">
    <reaction evidence="2 18 19">
        <text>(6R)-NADPHX = (6S)-NADPHX</text>
        <dbReference type="Rhea" id="RHEA:32227"/>
        <dbReference type="ChEBI" id="CHEBI:64076"/>
        <dbReference type="ChEBI" id="CHEBI:64077"/>
        <dbReference type="EC" id="5.1.99.6"/>
    </reaction>
</comment>
<comment type="similarity">
    <text evidence="3 19">In the N-terminal section; belongs to the NnrE/AIBP family.</text>
</comment>
<protein>
    <recommendedName>
        <fullName evidence="19">Bifunctional NAD(P)H-hydrate repair enzyme</fullName>
    </recommendedName>
    <alternativeName>
        <fullName evidence="19">Nicotinamide nucleotide repair protein</fullName>
    </alternativeName>
    <domain>
        <recommendedName>
            <fullName evidence="19">ADP-dependent (S)-NAD(P)H-hydrate dehydratase</fullName>
            <ecNumber evidence="19">4.2.1.136</ecNumber>
        </recommendedName>
        <alternativeName>
            <fullName evidence="19">ADP-dependent NAD(P)HX dehydratase</fullName>
        </alternativeName>
    </domain>
    <domain>
        <recommendedName>
            <fullName evidence="19">NAD(P)H-hydrate epimerase</fullName>
            <ecNumber evidence="19">5.1.99.6</ecNumber>
        </recommendedName>
    </domain>
</protein>
<feature type="binding site" evidence="17">
    <location>
        <position position="449"/>
    </location>
    <ligand>
        <name>(6S)-NADPHX</name>
        <dbReference type="ChEBI" id="CHEBI:64076"/>
    </ligand>
</feature>
<dbReference type="GO" id="GO:0046872">
    <property type="term" value="F:metal ion binding"/>
    <property type="evidence" value="ECO:0007669"/>
    <property type="project" value="UniProtKB-UniRule"/>
</dbReference>
<evidence type="ECO:0000256" key="6">
    <source>
        <dbReference type="ARBA" id="ARBA00022741"/>
    </source>
</evidence>
<dbReference type="NCBIfam" id="TIGR00197">
    <property type="entry name" value="yjeF_nterm"/>
    <property type="match status" value="1"/>
</dbReference>
<evidence type="ECO:0000313" key="22">
    <source>
        <dbReference type="EMBL" id="RKG79177.1"/>
    </source>
</evidence>
<keyword evidence="8 17" id="KW-0521">NADP</keyword>
<feature type="binding site" evidence="17">
    <location>
        <begin position="419"/>
        <end position="423"/>
    </location>
    <ligand>
        <name>AMP</name>
        <dbReference type="ChEBI" id="CHEBI:456215"/>
    </ligand>
</feature>
<evidence type="ECO:0000256" key="15">
    <source>
        <dbReference type="ARBA" id="ARBA00048238"/>
    </source>
</evidence>
<comment type="similarity">
    <text evidence="17">Belongs to the NnrD/CARKD family.</text>
</comment>
<evidence type="ECO:0000256" key="16">
    <source>
        <dbReference type="ARBA" id="ARBA00049209"/>
    </source>
</evidence>
<dbReference type="CDD" id="cd01171">
    <property type="entry name" value="YXKO-related"/>
    <property type="match status" value="1"/>
</dbReference>
<feature type="binding site" evidence="18">
    <location>
        <position position="159"/>
    </location>
    <ligand>
        <name>(6S)-NADPHX</name>
        <dbReference type="ChEBI" id="CHEBI:64076"/>
    </ligand>
</feature>
<gene>
    <name evidence="17" type="primary">nnrD</name>
    <name evidence="18" type="synonym">nnrE</name>
    <name evidence="22" type="ORF">D7V88_29065</name>
</gene>
<evidence type="ECO:0000256" key="5">
    <source>
        <dbReference type="ARBA" id="ARBA00022723"/>
    </source>
</evidence>
<keyword evidence="7 17" id="KW-0067">ATP-binding</keyword>
<organism evidence="22 23">
    <name type="scientific">Corallococcus terminator</name>
    <dbReference type="NCBI Taxonomy" id="2316733"/>
    <lineage>
        <taxon>Bacteria</taxon>
        <taxon>Pseudomonadati</taxon>
        <taxon>Myxococcota</taxon>
        <taxon>Myxococcia</taxon>
        <taxon>Myxococcales</taxon>
        <taxon>Cystobacterineae</taxon>
        <taxon>Myxococcaceae</taxon>
        <taxon>Corallococcus</taxon>
    </lineage>
</organism>
<dbReference type="HAMAP" id="MF_01966">
    <property type="entry name" value="NADHX_epimerase"/>
    <property type="match status" value="1"/>
</dbReference>
<dbReference type="OrthoDB" id="9806925at2"/>
<comment type="function">
    <text evidence="14 19">Bifunctional enzyme that catalyzes the epimerization of the S- and R-forms of NAD(P)HX and the dehydration of the S-form of NAD(P)HX at the expense of ADP, which is converted to AMP. This allows the repair of both epimers of NAD(P)HX, a damaged form of NAD(P)H that is a result of enzymatic or heat-dependent hydration.</text>
</comment>
<feature type="binding site" evidence="17">
    <location>
        <position position="262"/>
    </location>
    <ligand>
        <name>(6S)-NADPHX</name>
        <dbReference type="ChEBI" id="CHEBI:64076"/>
    </ligand>
</feature>
<evidence type="ECO:0000256" key="7">
    <source>
        <dbReference type="ARBA" id="ARBA00022840"/>
    </source>
</evidence>
<dbReference type="Gene3D" id="3.40.1190.20">
    <property type="match status" value="1"/>
</dbReference>
<keyword evidence="5 18" id="KW-0479">Metal-binding</keyword>
<dbReference type="InterPro" id="IPR030677">
    <property type="entry name" value="Nnr"/>
</dbReference>
<keyword evidence="12 17" id="KW-0456">Lyase</keyword>